<dbReference type="Gene3D" id="3.30.565.10">
    <property type="entry name" value="Histidine kinase-like ATPase, C-terminal domain"/>
    <property type="match status" value="1"/>
</dbReference>
<dbReference type="RefSeq" id="WP_127759334.1">
    <property type="nucleotide sequence ID" value="NZ_CP026095.1"/>
</dbReference>
<evidence type="ECO:0000256" key="4">
    <source>
        <dbReference type="ARBA" id="ARBA00022475"/>
    </source>
</evidence>
<dbReference type="InterPro" id="IPR005467">
    <property type="entry name" value="His_kinase_dom"/>
</dbReference>
<dbReference type="GO" id="GO:0000155">
    <property type="term" value="F:phosphorelay sensor kinase activity"/>
    <property type="evidence" value="ECO:0007669"/>
    <property type="project" value="InterPro"/>
</dbReference>
<dbReference type="SUPFAM" id="SSF47384">
    <property type="entry name" value="Homodimeric domain of signal transducing histidine kinase"/>
    <property type="match status" value="1"/>
</dbReference>
<dbReference type="EMBL" id="CP026095">
    <property type="protein sequence ID" value="AZV41698.1"/>
    <property type="molecule type" value="Genomic_DNA"/>
</dbReference>
<dbReference type="Pfam" id="PF02518">
    <property type="entry name" value="HATPase_c"/>
    <property type="match status" value="1"/>
</dbReference>
<evidence type="ECO:0000313" key="20">
    <source>
        <dbReference type="EMBL" id="AZV41698.1"/>
    </source>
</evidence>
<sequence length="467" mass="53486">MKTLYRKFIVATLVILVISSTIGFTLANFVYATFTKEKIDRQNVAIAQEIASGLEKMHSSSSSFNSYLKSMGNLGYQIYLVNESGEEAYFGQPFTKKELPKEAMKVLEEKEIYHGMNNFSDELLLMGHFSNDLKNTVGVPITMNGQQYGLFLRPNNKLLFSDMHMILLGFLVAITAVSISGVILFAKHLIRPITKLTEATKEITRENFNYPLKIERKDEIGQLVESFNTMQRQLQHNDEARKSFISNVSHDFQSPLMNIQGYAELLKIQELPEKERSEYVQIIDHESKRLSNLTKQLLLLTSLDQKAYPMKLSDVKMDEQIKETIRRYQWRLEEKEIEVSYKLPPVRFKADPELMVNVWDNLLTNAIKYNSYRGSIWISIAQTESGIKLIFKDTGIGITEEALPQIFDRFYRVDSARKKDGTGLGLAIVKQIITLHGGEITVDSKVGEGTTFTILLPYIKMEKQTKQ</sequence>
<keyword evidence="13" id="KW-0843">Virulence</keyword>
<evidence type="ECO:0000313" key="21">
    <source>
        <dbReference type="Proteomes" id="UP000283095"/>
    </source>
</evidence>
<dbReference type="CDD" id="cd06225">
    <property type="entry name" value="HAMP"/>
    <property type="match status" value="1"/>
</dbReference>
<evidence type="ECO:0000256" key="10">
    <source>
        <dbReference type="ARBA" id="ARBA00022840"/>
    </source>
</evidence>
<evidence type="ECO:0000256" key="14">
    <source>
        <dbReference type="ARBA" id="ARBA00023136"/>
    </source>
</evidence>
<keyword evidence="4" id="KW-1003">Cell membrane</keyword>
<dbReference type="SUPFAM" id="SSF158472">
    <property type="entry name" value="HAMP domain-like"/>
    <property type="match status" value="1"/>
</dbReference>
<keyword evidence="6" id="KW-0808">Transferase</keyword>
<comment type="subcellular location">
    <subcellularLocation>
        <location evidence="2">Cell membrane</location>
        <topology evidence="2">Multi-pass membrane protein</topology>
    </subcellularLocation>
</comment>
<dbReference type="InterPro" id="IPR003594">
    <property type="entry name" value="HATPase_dom"/>
</dbReference>
<dbReference type="Proteomes" id="UP000283095">
    <property type="component" value="Chromosome"/>
</dbReference>
<dbReference type="OrthoDB" id="9813151at2"/>
<dbReference type="InterPro" id="IPR036097">
    <property type="entry name" value="HisK_dim/P_sf"/>
</dbReference>
<dbReference type="Pfam" id="PF00512">
    <property type="entry name" value="HisKA"/>
    <property type="match status" value="1"/>
</dbReference>
<keyword evidence="11 17" id="KW-1133">Transmembrane helix</keyword>
<evidence type="ECO:0000259" key="19">
    <source>
        <dbReference type="PROSITE" id="PS50885"/>
    </source>
</evidence>
<dbReference type="Gene3D" id="6.10.340.10">
    <property type="match status" value="1"/>
</dbReference>
<dbReference type="CDD" id="cd00082">
    <property type="entry name" value="HisKA"/>
    <property type="match status" value="1"/>
</dbReference>
<keyword evidence="14 17" id="KW-0472">Membrane</keyword>
<evidence type="ECO:0000256" key="15">
    <source>
        <dbReference type="ARBA" id="ARBA00037219"/>
    </source>
</evidence>
<dbReference type="InterPro" id="IPR003660">
    <property type="entry name" value="HAMP_dom"/>
</dbReference>
<dbReference type="SUPFAM" id="SSF55874">
    <property type="entry name" value="ATPase domain of HSP90 chaperone/DNA topoisomerase II/histidine kinase"/>
    <property type="match status" value="1"/>
</dbReference>
<evidence type="ECO:0000256" key="3">
    <source>
        <dbReference type="ARBA" id="ARBA00012438"/>
    </source>
</evidence>
<proteinExistence type="predicted"/>
<evidence type="ECO:0000256" key="7">
    <source>
        <dbReference type="ARBA" id="ARBA00022692"/>
    </source>
</evidence>
<feature type="transmembrane region" description="Helical" evidence="17">
    <location>
        <begin position="163"/>
        <end position="186"/>
    </location>
</feature>
<evidence type="ECO:0000256" key="6">
    <source>
        <dbReference type="ARBA" id="ARBA00022679"/>
    </source>
</evidence>
<dbReference type="KEGG" id="pasa:BAOM_1087"/>
<evidence type="ECO:0000259" key="18">
    <source>
        <dbReference type="PROSITE" id="PS50109"/>
    </source>
</evidence>
<dbReference type="PANTHER" id="PTHR45528">
    <property type="entry name" value="SENSOR HISTIDINE KINASE CPXA"/>
    <property type="match status" value="1"/>
</dbReference>
<keyword evidence="9" id="KW-0418">Kinase</keyword>
<dbReference type="InterPro" id="IPR003661">
    <property type="entry name" value="HisK_dim/P_dom"/>
</dbReference>
<feature type="domain" description="Histidine kinase" evidence="18">
    <location>
        <begin position="247"/>
        <end position="460"/>
    </location>
</feature>
<dbReference type="FunFam" id="3.30.565.10:FF:000006">
    <property type="entry name" value="Sensor histidine kinase WalK"/>
    <property type="match status" value="1"/>
</dbReference>
<dbReference type="EC" id="2.7.13.3" evidence="3"/>
<evidence type="ECO:0000256" key="17">
    <source>
        <dbReference type="SAM" id="Phobius"/>
    </source>
</evidence>
<dbReference type="FunFam" id="1.10.287.130:FF:000001">
    <property type="entry name" value="Two-component sensor histidine kinase"/>
    <property type="match status" value="1"/>
</dbReference>
<dbReference type="InterPro" id="IPR050398">
    <property type="entry name" value="HssS/ArlS-like"/>
</dbReference>
<evidence type="ECO:0000256" key="9">
    <source>
        <dbReference type="ARBA" id="ARBA00022777"/>
    </source>
</evidence>
<keyword evidence="5" id="KW-0597">Phosphoprotein</keyword>
<protein>
    <recommendedName>
        <fullName evidence="16">Heme sensor protein HssS</fullName>
        <ecNumber evidence="3">2.7.13.3</ecNumber>
    </recommendedName>
</protein>
<keyword evidence="7 17" id="KW-0812">Transmembrane</keyword>
<evidence type="ECO:0000256" key="5">
    <source>
        <dbReference type="ARBA" id="ARBA00022553"/>
    </source>
</evidence>
<dbReference type="PROSITE" id="PS50885">
    <property type="entry name" value="HAMP"/>
    <property type="match status" value="1"/>
</dbReference>
<dbReference type="InterPro" id="IPR036890">
    <property type="entry name" value="HATPase_C_sf"/>
</dbReference>
<dbReference type="Gene3D" id="1.10.287.130">
    <property type="match status" value="1"/>
</dbReference>
<dbReference type="Pfam" id="PF00672">
    <property type="entry name" value="HAMP"/>
    <property type="match status" value="1"/>
</dbReference>
<dbReference type="PROSITE" id="PS50109">
    <property type="entry name" value="HIS_KIN"/>
    <property type="match status" value="1"/>
</dbReference>
<comment type="catalytic activity">
    <reaction evidence="1">
        <text>ATP + protein L-histidine = ADP + protein N-phospho-L-histidine.</text>
        <dbReference type="EC" id="2.7.13.3"/>
    </reaction>
</comment>
<keyword evidence="8" id="KW-0547">Nucleotide-binding</keyword>
<evidence type="ECO:0000256" key="2">
    <source>
        <dbReference type="ARBA" id="ARBA00004651"/>
    </source>
</evidence>
<dbReference type="GO" id="GO:0005886">
    <property type="term" value="C:plasma membrane"/>
    <property type="evidence" value="ECO:0007669"/>
    <property type="project" value="UniProtKB-SubCell"/>
</dbReference>
<dbReference type="SMART" id="SM00304">
    <property type="entry name" value="HAMP"/>
    <property type="match status" value="1"/>
</dbReference>
<dbReference type="GO" id="GO:0005524">
    <property type="term" value="F:ATP binding"/>
    <property type="evidence" value="ECO:0007669"/>
    <property type="project" value="UniProtKB-KW"/>
</dbReference>
<dbReference type="SMART" id="SM00387">
    <property type="entry name" value="HATPase_c"/>
    <property type="match status" value="1"/>
</dbReference>
<feature type="domain" description="HAMP" evidence="19">
    <location>
        <begin position="187"/>
        <end position="239"/>
    </location>
</feature>
<dbReference type="InterPro" id="IPR004358">
    <property type="entry name" value="Sig_transdc_His_kin-like_C"/>
</dbReference>
<evidence type="ECO:0000256" key="1">
    <source>
        <dbReference type="ARBA" id="ARBA00000085"/>
    </source>
</evidence>
<reference evidence="20 21" key="1">
    <citation type="submission" date="2018-01" db="EMBL/GenBank/DDBJ databases">
        <title>Bacillus asahii Genome sequencing and assembly.</title>
        <authorList>
            <person name="Jiang H."/>
            <person name="Feng Y."/>
            <person name="Zhao F."/>
            <person name="Lin X."/>
        </authorList>
    </citation>
    <scope>NUCLEOTIDE SEQUENCE [LARGE SCALE GENOMIC DNA]</scope>
    <source>
        <strain evidence="20 21">OM18</strain>
    </source>
</reference>
<evidence type="ECO:0000256" key="12">
    <source>
        <dbReference type="ARBA" id="ARBA00023012"/>
    </source>
</evidence>
<dbReference type="PRINTS" id="PR00344">
    <property type="entry name" value="BCTRLSENSOR"/>
</dbReference>
<evidence type="ECO:0000256" key="16">
    <source>
        <dbReference type="ARBA" id="ARBA00040841"/>
    </source>
</evidence>
<dbReference type="PANTHER" id="PTHR45528:SF11">
    <property type="entry name" value="HISTIDINE KINASE"/>
    <property type="match status" value="1"/>
</dbReference>
<evidence type="ECO:0000256" key="13">
    <source>
        <dbReference type="ARBA" id="ARBA00023026"/>
    </source>
</evidence>
<name>A0A3Q9RKZ2_9BACI</name>
<accession>A0A3Q9RKZ2</accession>
<gene>
    <name evidence="20" type="ORF">BAOM_1087</name>
</gene>
<dbReference type="AlphaFoldDB" id="A0A3Q9RKZ2"/>
<keyword evidence="12" id="KW-0902">Two-component regulatory system</keyword>
<dbReference type="SMART" id="SM00388">
    <property type="entry name" value="HisKA"/>
    <property type="match status" value="1"/>
</dbReference>
<evidence type="ECO:0000256" key="8">
    <source>
        <dbReference type="ARBA" id="ARBA00022741"/>
    </source>
</evidence>
<keyword evidence="10" id="KW-0067">ATP-binding</keyword>
<organism evidence="20 21">
    <name type="scientific">Peribacillus asahii</name>
    <dbReference type="NCBI Taxonomy" id="228899"/>
    <lineage>
        <taxon>Bacteria</taxon>
        <taxon>Bacillati</taxon>
        <taxon>Bacillota</taxon>
        <taxon>Bacilli</taxon>
        <taxon>Bacillales</taxon>
        <taxon>Bacillaceae</taxon>
        <taxon>Peribacillus</taxon>
    </lineage>
</organism>
<comment type="function">
    <text evidence="15">Member of the two-component regulatory system HssS/HssR involved in intracellular heme homeostasis and tempering of staphylococcal virulence. HssS functions as a heme sensor histidine kinase which is autophosphorylated at a histidine residue and transfers its phosphate group to an aspartate residue of HssR. HssR/HssS activates the expression of hrtAB, an efflux pump, in response to extracellular heme, hemin, hemoglobin or blood.</text>
</comment>
<evidence type="ECO:0000256" key="11">
    <source>
        <dbReference type="ARBA" id="ARBA00022989"/>
    </source>
</evidence>
<dbReference type="CDD" id="cd00075">
    <property type="entry name" value="HATPase"/>
    <property type="match status" value="1"/>
</dbReference>